<keyword evidence="2" id="KW-0812">Transmembrane</keyword>
<dbReference type="OrthoDB" id="100544at2"/>
<dbReference type="GO" id="GO:0016746">
    <property type="term" value="F:acyltransferase activity"/>
    <property type="evidence" value="ECO:0007669"/>
    <property type="project" value="UniProtKB-KW"/>
</dbReference>
<dbReference type="KEGG" id="trs:Terro_2465"/>
<keyword evidence="2" id="KW-0472">Membrane</keyword>
<evidence type="ECO:0000313" key="4">
    <source>
        <dbReference type="Proteomes" id="UP000006056"/>
    </source>
</evidence>
<feature type="transmembrane region" description="Helical" evidence="2">
    <location>
        <begin position="453"/>
        <end position="475"/>
    </location>
</feature>
<dbReference type="eggNOG" id="COG1752">
    <property type="taxonomic scope" value="Bacteria"/>
</dbReference>
<dbReference type="Proteomes" id="UP000006056">
    <property type="component" value="Chromosome"/>
</dbReference>
<feature type="transmembrane region" description="Helical" evidence="2">
    <location>
        <begin position="586"/>
        <end position="607"/>
    </location>
</feature>
<dbReference type="EMBL" id="CP003379">
    <property type="protein sequence ID" value="AFL88716.1"/>
    <property type="molecule type" value="Genomic_DNA"/>
</dbReference>
<feature type="region of interest" description="Disordered" evidence="1">
    <location>
        <begin position="1"/>
        <end position="45"/>
    </location>
</feature>
<organism evidence="3 4">
    <name type="scientific">Terriglobus roseus (strain DSM 18391 / NRRL B-41598 / KBS 63)</name>
    <dbReference type="NCBI Taxonomy" id="926566"/>
    <lineage>
        <taxon>Bacteria</taxon>
        <taxon>Pseudomonadati</taxon>
        <taxon>Acidobacteriota</taxon>
        <taxon>Terriglobia</taxon>
        <taxon>Terriglobales</taxon>
        <taxon>Acidobacteriaceae</taxon>
        <taxon>Terriglobus</taxon>
    </lineage>
</organism>
<dbReference type="PATRIC" id="fig|926566.3.peg.2438"/>
<dbReference type="HOGENOM" id="CLU_009252_0_0_0"/>
<dbReference type="GO" id="GO:0004623">
    <property type="term" value="F:phospholipase A2 activity"/>
    <property type="evidence" value="ECO:0007669"/>
    <property type="project" value="TreeGrafter"/>
</dbReference>
<protein>
    <submittedName>
        <fullName evidence="3">Apolipoprotein N-acyltransferase</fullName>
    </submittedName>
</protein>
<dbReference type="STRING" id="926566.Terro_2465"/>
<dbReference type="InterPro" id="IPR016035">
    <property type="entry name" value="Acyl_Trfase/lysoPLipase"/>
</dbReference>
<feature type="transmembrane region" description="Helical" evidence="2">
    <location>
        <begin position="422"/>
        <end position="441"/>
    </location>
</feature>
<feature type="transmembrane region" description="Helical" evidence="2">
    <location>
        <begin position="665"/>
        <end position="686"/>
    </location>
</feature>
<feature type="transmembrane region" description="Helical" evidence="2">
    <location>
        <begin position="496"/>
        <end position="529"/>
    </location>
</feature>
<keyword evidence="3" id="KW-0012">Acyltransferase</keyword>
<feature type="transmembrane region" description="Helical" evidence="2">
    <location>
        <begin position="549"/>
        <end position="574"/>
    </location>
</feature>
<dbReference type="GO" id="GO:0046475">
    <property type="term" value="P:glycerophospholipid catabolic process"/>
    <property type="evidence" value="ECO:0007669"/>
    <property type="project" value="TreeGrafter"/>
</dbReference>
<name>I3ZHJ8_TERRK</name>
<keyword evidence="2" id="KW-1133">Transmembrane helix</keyword>
<evidence type="ECO:0000256" key="1">
    <source>
        <dbReference type="SAM" id="MobiDB-lite"/>
    </source>
</evidence>
<dbReference type="RefSeq" id="WP_014786167.1">
    <property type="nucleotide sequence ID" value="NC_018014.1"/>
</dbReference>
<dbReference type="AlphaFoldDB" id="I3ZHJ8"/>
<keyword evidence="3" id="KW-0808">Transferase</keyword>
<feature type="transmembrane region" description="Helical" evidence="2">
    <location>
        <begin position="370"/>
        <end position="390"/>
    </location>
</feature>
<proteinExistence type="predicted"/>
<dbReference type="PANTHER" id="PTHR10728">
    <property type="entry name" value="CYTOSOLIC PHOSPHOLIPASE A2"/>
    <property type="match status" value="1"/>
</dbReference>
<evidence type="ECO:0000313" key="3">
    <source>
        <dbReference type="EMBL" id="AFL88716.1"/>
    </source>
</evidence>
<dbReference type="Gene3D" id="3.40.1090.10">
    <property type="entry name" value="Cytosolic phospholipase A2 catalytic domain"/>
    <property type="match status" value="2"/>
</dbReference>
<dbReference type="GO" id="GO:0005829">
    <property type="term" value="C:cytosol"/>
    <property type="evidence" value="ECO:0007669"/>
    <property type="project" value="TreeGrafter"/>
</dbReference>
<dbReference type="SUPFAM" id="SSF52151">
    <property type="entry name" value="FabD/lysophospholipase-like"/>
    <property type="match status" value="1"/>
</dbReference>
<feature type="transmembrane region" description="Helical" evidence="2">
    <location>
        <begin position="698"/>
        <end position="717"/>
    </location>
</feature>
<dbReference type="PANTHER" id="PTHR10728:SF40">
    <property type="entry name" value="PATATIN FAMILY PROTEIN"/>
    <property type="match status" value="1"/>
</dbReference>
<gene>
    <name evidence="3" type="ordered locus">Terro_2465</name>
</gene>
<evidence type="ECO:0000256" key="2">
    <source>
        <dbReference type="SAM" id="Phobius"/>
    </source>
</evidence>
<accession>I3ZHJ8</accession>
<keyword evidence="4" id="KW-1185">Reference proteome</keyword>
<feature type="transmembrane region" description="Helical" evidence="2">
    <location>
        <begin position="282"/>
        <end position="302"/>
    </location>
</feature>
<reference evidence="3 4" key="1">
    <citation type="submission" date="2012-06" db="EMBL/GenBank/DDBJ databases">
        <title>Complete genome of Terriglobus roseus DSM 18391.</title>
        <authorList>
            <consortium name="US DOE Joint Genome Institute (JGI-PGF)"/>
            <person name="Lucas S."/>
            <person name="Copeland A."/>
            <person name="Lapidus A."/>
            <person name="Glavina del Rio T."/>
            <person name="Dalin E."/>
            <person name="Tice H."/>
            <person name="Bruce D."/>
            <person name="Goodwin L."/>
            <person name="Pitluck S."/>
            <person name="Peters L."/>
            <person name="Mikhailova N."/>
            <person name="Munk A.C.C."/>
            <person name="Kyrpides N."/>
            <person name="Mavromatis K."/>
            <person name="Ivanova N."/>
            <person name="Brettin T."/>
            <person name="Detter J.C."/>
            <person name="Han C."/>
            <person name="Larimer F."/>
            <person name="Land M."/>
            <person name="Hauser L."/>
            <person name="Markowitz V."/>
            <person name="Cheng J.-F."/>
            <person name="Hugenholtz P."/>
            <person name="Woyke T."/>
            <person name="Wu D."/>
            <person name="Brambilla E."/>
            <person name="Klenk H.-P."/>
            <person name="Eisen J.A."/>
        </authorList>
    </citation>
    <scope>NUCLEOTIDE SEQUENCE [LARGE SCALE GENOMIC DNA]</scope>
    <source>
        <strain evidence="4">DSM 18391 / NRRL B-41598 / KBS 63</strain>
    </source>
</reference>
<keyword evidence="3" id="KW-0449">Lipoprotein</keyword>
<feature type="compositionally biased region" description="Pro residues" evidence="1">
    <location>
        <begin position="32"/>
        <end position="42"/>
    </location>
</feature>
<sequence length="1112" mass="123379">MFKSFWSRKSQETQPQSSLVHPEANASVRESNPPPTGTPPGTPAANDYIYRLAETILKFPLKEQKELNRAAQRDLERCKTRSRSGSGLAPILELAHCLAKRPELQSRVSLLVNYTPSRWLVEKEIDEIKKRRAAADAPKQDGPKQDDIDAKSAPYQWMHQNRVAGLCFSGGGIRSATFNLGLLQGMAAQVINGKSILENFDYLSTVSGGGYIHQWFAAWIKRETDFKQVIHHLIPLPAPHCDPLHPAALTWLRRYSSYLTPDKGFFKQDTWVVFAIWLRNTFLNQLVLISSLLLLVLVPHFFTSRNSTRHPQSHDASRSTLLETMDLPFRHVWQPLCTLTSRSDKFNFKLSVWWKYIRGVVTPLCHSGTLLALGAIILFAIGVATTAFWLKRARNHADCQEESGPAEGGDGESGSAEGGQGAAQAIVAFLLLSSLCVTGFLNNDRAWEQSKFALSYVVFLLLFVANATVVHAGGAQQAFETLNAFDESNSGLRRLWVKIQVIGGLILSLSAVAAAGATAWFLLMTWAVFSGLPLLAAKFHLYGHGFDPWRLILVAGPPLFLSVPFFSQVLLAGLIGRDFADWLREWLASIRAWSFIIGVTWAAWFGASLLTRPLLLAIWDSTPHGRPSALIGWVLTTFGSVLAAKSPKTQGETTGTSSSVKALNLLAVVGPYVFVTGLMLLLAWAVDKALSLSLTHPHLYPCLVIGGLLSVFCLFGWRVDINEFSMHTFYRNRLTRCYLGATNRKRKPDPLTGFDEGDTKDTVLSTFRVDKYKGPFPIFCSTLNLTFGEDLAWQQRKAASFIFTPLYSGYHVGWTTGIKKHVLSYNGYVPTRTFAYPNGGINMATAVAISGAAVSPNWGYHTSPATAFLMTMFNVRLGWWLRNPRTSKYAGQACSSTQLFDADETPSPRFPAGSLINELRGSVTDSSDFVYLTDGGHFENMGLYELIRRRCRFVVVCDAEEDHAFTFGGIGNAIQRCRIDFGVEIDLNLGNLRPQMDPQLGYPVSKCHFVSGTVRYPERMDDEAPITGRILYIKASLTGQTPQFKKANSGAITNLPGESGDLLKQRLGNAAFPNDSTANQWFDEETFESYRRLGIHIAEEIERCGQWTPNLP</sequence>